<dbReference type="GO" id="GO:0016491">
    <property type="term" value="F:oxidoreductase activity"/>
    <property type="evidence" value="ECO:0007669"/>
    <property type="project" value="UniProtKB-KW"/>
</dbReference>
<accession>A0A292Y9X0</accession>
<feature type="transmembrane region" description="Helical" evidence="1">
    <location>
        <begin position="23"/>
        <end position="41"/>
    </location>
</feature>
<dbReference type="AlphaFoldDB" id="A0A292Y9X0"/>
<keyword evidence="3" id="KW-1185">Reference proteome</keyword>
<organism evidence="2 3">
    <name type="scientific">Lebetimonas natsushimae</name>
    <dbReference type="NCBI Taxonomy" id="1936991"/>
    <lineage>
        <taxon>Bacteria</taxon>
        <taxon>Pseudomonadati</taxon>
        <taxon>Campylobacterota</taxon>
        <taxon>Epsilonproteobacteria</taxon>
        <taxon>Nautiliales</taxon>
        <taxon>Nautiliaceae</taxon>
        <taxon>Lebetimonas</taxon>
    </lineage>
</organism>
<keyword evidence="2" id="KW-0560">Oxidoreductase</keyword>
<dbReference type="EC" id="7.1.1.-" evidence="1"/>
<dbReference type="GO" id="GO:0048038">
    <property type="term" value="F:quinone binding"/>
    <property type="evidence" value="ECO:0007669"/>
    <property type="project" value="UniProtKB-UniRule"/>
</dbReference>
<keyword evidence="1" id="KW-1003">Cell membrane</keyword>
<feature type="transmembrane region" description="Helical" evidence="1">
    <location>
        <begin position="53"/>
        <end position="71"/>
    </location>
</feature>
<dbReference type="InterPro" id="IPR001457">
    <property type="entry name" value="NADH_UbQ/plastoQ_OxRdtase_su6"/>
</dbReference>
<keyword evidence="1" id="KW-1133">Transmembrane helix</keyword>
<keyword evidence="1" id="KW-0812">Transmembrane</keyword>
<dbReference type="EMBL" id="BDME01000002">
    <property type="protein sequence ID" value="GAX87702.1"/>
    <property type="molecule type" value="Genomic_DNA"/>
</dbReference>
<keyword evidence="1" id="KW-0520">NAD</keyword>
<dbReference type="Proteomes" id="UP000217944">
    <property type="component" value="Unassembled WGS sequence"/>
</dbReference>
<dbReference type="Pfam" id="PF00499">
    <property type="entry name" value="Oxidored_q3"/>
    <property type="match status" value="1"/>
</dbReference>
<comment type="similarity">
    <text evidence="1">Belongs to the complex I subunit 6 family.</text>
</comment>
<reference evidence="2 3" key="1">
    <citation type="journal article" date="2017" name="Syst. Appl. Microbiol.">
        <title>Lebetimonas natsushimae sp. nov., a novel strictly anaerobic, moderately thermophilic chemoautotroph isolated from a deep-sea hydrothermal vent polychaete nest in the Mid-Okinawa Trough.</title>
        <authorList>
            <person name="Nagata R."/>
            <person name="Takaki Y."/>
            <person name="Tame A."/>
            <person name="Nunoura T."/>
            <person name="Muto H."/>
            <person name="Mino S."/>
            <person name="Sawayama S."/>
            <person name="Takai K."/>
            <person name="Nakagawa S."/>
        </authorList>
    </citation>
    <scope>NUCLEOTIDE SEQUENCE [LARGE SCALE GENOMIC DNA]</scope>
    <source>
        <strain evidence="2 3">HS1857</strain>
    </source>
</reference>
<evidence type="ECO:0000313" key="3">
    <source>
        <dbReference type="Proteomes" id="UP000217944"/>
    </source>
</evidence>
<sequence length="155" mass="17153">MSILILFIALVLAIMSLTQKNTVGAVMAFVMMMFLLGIYYIGMGEKLLGLFQIFVYTGGIVVLTLFGVTVIGNKFPDFKIRPWAVAVITFVMIGLIIIPFLMPEIPSAGKPIPLKDQVKVFTDFYAEIAIFMGVVGASILYGSIRMLHTLKHEKE</sequence>
<evidence type="ECO:0000256" key="1">
    <source>
        <dbReference type="RuleBase" id="RU004429"/>
    </source>
</evidence>
<comment type="function">
    <text evidence="1">NDH-1 shuttles electrons from NADH, via FMN and iron-sulfur (Fe-S) centers, to quinones in the respiratory chain. Couples the redox reaction to proton translocation (for every two electrons transferred, four hydrogen ions are translocated across the cytoplasmic membrane), and thus conserves the redox energy in a proton gradient.</text>
</comment>
<comment type="subcellular location">
    <subcellularLocation>
        <location evidence="1">Cell membrane</location>
        <topology evidence="1">Multi-pass membrane protein</topology>
    </subcellularLocation>
</comment>
<feature type="transmembrane region" description="Helical" evidence="1">
    <location>
        <begin position="124"/>
        <end position="144"/>
    </location>
</feature>
<dbReference type="Gene3D" id="1.20.120.1200">
    <property type="entry name" value="NADH-ubiquinone/plastoquinone oxidoreductase chain 6, subunit NuoJ"/>
    <property type="match status" value="1"/>
</dbReference>
<dbReference type="InterPro" id="IPR042106">
    <property type="entry name" value="Nuo/plastoQ_OxRdtase_6_NuoJ"/>
</dbReference>
<dbReference type="GO" id="GO:0008137">
    <property type="term" value="F:NADH dehydrogenase (ubiquinone) activity"/>
    <property type="evidence" value="ECO:0007669"/>
    <property type="project" value="UniProtKB-UniRule"/>
</dbReference>
<feature type="transmembrane region" description="Helical" evidence="1">
    <location>
        <begin position="83"/>
        <end position="103"/>
    </location>
</feature>
<name>A0A292Y9X0_9BACT</name>
<protein>
    <recommendedName>
        <fullName evidence="1">NADH-quinone oxidoreductase subunit J</fullName>
        <ecNumber evidence="1">7.1.1.-</ecNumber>
    </recommendedName>
</protein>
<gene>
    <name evidence="2" type="ORF">LNAT_P0999</name>
</gene>
<evidence type="ECO:0000313" key="2">
    <source>
        <dbReference type="EMBL" id="GAX87702.1"/>
    </source>
</evidence>
<comment type="caution">
    <text evidence="2">The sequence shown here is derived from an EMBL/GenBank/DDBJ whole genome shotgun (WGS) entry which is preliminary data.</text>
</comment>
<dbReference type="OrthoDB" id="5373115at2"/>
<keyword evidence="1" id="KW-0874">Quinone</keyword>
<comment type="caution">
    <text evidence="1">Lacks conserved residue(s) required for the propagation of feature annotation.</text>
</comment>
<comment type="catalytic activity">
    <reaction evidence="1">
        <text>a quinone + NADH + 5 H(+)(in) = a quinol + NAD(+) + 4 H(+)(out)</text>
        <dbReference type="Rhea" id="RHEA:57888"/>
        <dbReference type="ChEBI" id="CHEBI:15378"/>
        <dbReference type="ChEBI" id="CHEBI:24646"/>
        <dbReference type="ChEBI" id="CHEBI:57540"/>
        <dbReference type="ChEBI" id="CHEBI:57945"/>
        <dbReference type="ChEBI" id="CHEBI:132124"/>
    </reaction>
</comment>
<keyword evidence="1" id="KW-0472">Membrane</keyword>
<proteinExistence type="inferred from homology"/>
<dbReference type="RefSeq" id="WP_096258987.1">
    <property type="nucleotide sequence ID" value="NZ_BDME01000002.1"/>
</dbReference>
<dbReference type="GO" id="GO:0005886">
    <property type="term" value="C:plasma membrane"/>
    <property type="evidence" value="ECO:0007669"/>
    <property type="project" value="UniProtKB-SubCell"/>
</dbReference>